<dbReference type="PANTHER" id="PTHR46043">
    <property type="entry name" value="ARM REPEAT SUPERFAMILY PROTEIN"/>
    <property type="match status" value="1"/>
</dbReference>
<dbReference type="Gene3D" id="1.25.10.10">
    <property type="entry name" value="Leucine-rich Repeat Variant"/>
    <property type="match status" value="2"/>
</dbReference>
<dbReference type="InterPro" id="IPR016024">
    <property type="entry name" value="ARM-type_fold"/>
</dbReference>
<dbReference type="PANTHER" id="PTHR46043:SF13">
    <property type="entry name" value="ARM REPEAT SUPERFAMILY PROTEIN"/>
    <property type="match status" value="1"/>
</dbReference>
<feature type="repeat" description="ARM" evidence="2">
    <location>
        <begin position="185"/>
        <end position="227"/>
    </location>
</feature>
<reference evidence="4 5" key="1">
    <citation type="journal article" date="2024" name="Plant J.">
        <title>Genome sequences and population genomics reveal climatic adaptation and genomic divergence between two closely related sweetgum species.</title>
        <authorList>
            <person name="Xu W.Q."/>
            <person name="Ren C.Q."/>
            <person name="Zhang X.Y."/>
            <person name="Comes H.P."/>
            <person name="Liu X.H."/>
            <person name="Li Y.G."/>
            <person name="Kettle C.J."/>
            <person name="Jalonen R."/>
            <person name="Gaisberger H."/>
            <person name="Ma Y.Z."/>
            <person name="Qiu Y.X."/>
        </authorList>
    </citation>
    <scope>NUCLEOTIDE SEQUENCE [LARGE SCALE GENOMIC DNA]</scope>
    <source>
        <strain evidence="4">Hangzhou</strain>
    </source>
</reference>
<dbReference type="SMART" id="SM00185">
    <property type="entry name" value="ARM"/>
    <property type="match status" value="3"/>
</dbReference>
<dbReference type="PROSITE" id="PS50176">
    <property type="entry name" value="ARM_REPEAT"/>
    <property type="match status" value="1"/>
</dbReference>
<dbReference type="Proteomes" id="UP001415857">
    <property type="component" value="Unassembled WGS sequence"/>
</dbReference>
<keyword evidence="5" id="KW-1185">Reference proteome</keyword>
<evidence type="ECO:0000313" key="4">
    <source>
        <dbReference type="EMBL" id="KAK9278921.1"/>
    </source>
</evidence>
<feature type="domain" description="DUF7032" evidence="3">
    <location>
        <begin position="12"/>
        <end position="121"/>
    </location>
</feature>
<dbReference type="Pfam" id="PF00514">
    <property type="entry name" value="Arm"/>
    <property type="match status" value="1"/>
</dbReference>
<comment type="caution">
    <text evidence="4">The sequence shown here is derived from an EMBL/GenBank/DDBJ whole genome shotgun (WGS) entry which is preliminary data.</text>
</comment>
<dbReference type="EMBL" id="JBBPBK010000009">
    <property type="protein sequence ID" value="KAK9278921.1"/>
    <property type="molecule type" value="Genomic_DNA"/>
</dbReference>
<dbReference type="InterPro" id="IPR011989">
    <property type="entry name" value="ARM-like"/>
</dbReference>
<evidence type="ECO:0000256" key="1">
    <source>
        <dbReference type="ARBA" id="ARBA00022737"/>
    </source>
</evidence>
<proteinExistence type="predicted"/>
<keyword evidence="1" id="KW-0677">Repeat</keyword>
<dbReference type="SUPFAM" id="SSF48371">
    <property type="entry name" value="ARM repeat"/>
    <property type="match status" value="1"/>
</dbReference>
<dbReference type="Pfam" id="PF23005">
    <property type="entry name" value="DUF7032"/>
    <property type="match status" value="1"/>
</dbReference>
<sequence length="419" mass="44741">MKIPENEPINLSNQLLSSLLGEIPHIQNFKGKWSIIRTKLADLQTQLNDFTEFPGFSSNPLSLELVQSISQTLSDAVSLSRKCRNPSLSEGKLRTQSDIDSVLAKLDQHIKDGEILNRSGVLQDGVFAGSSGSTSSKREAVRVESRNLITRLQIGSLESKNSAMDSLLGLLQEDDKNVLIAVAQGVVPVLLRLLDSSSVEMKEKTVSAISRVSMVDSSKHVLVAEGLLLLNHLLRVLESGSWFAKEKACIALQGLSFSKENARAIGSRGGISSLLEICLAGTPGSQAVAAGVLRNLAGFTEIKENFIEENAISVLLGLLASGTPLAQENAIGCLCNLVTGDDNLKLLIAREGGIECLKNFWDGSPTARSLEVAIELLRSLALCLPIAEVIVSDGFIARLVAALNSGVSGVRIACSRCCL</sequence>
<accession>A0AAP0WWB1</accession>
<organism evidence="4 5">
    <name type="scientific">Liquidambar formosana</name>
    <name type="common">Formosan gum</name>
    <dbReference type="NCBI Taxonomy" id="63359"/>
    <lineage>
        <taxon>Eukaryota</taxon>
        <taxon>Viridiplantae</taxon>
        <taxon>Streptophyta</taxon>
        <taxon>Embryophyta</taxon>
        <taxon>Tracheophyta</taxon>
        <taxon>Spermatophyta</taxon>
        <taxon>Magnoliopsida</taxon>
        <taxon>eudicotyledons</taxon>
        <taxon>Gunneridae</taxon>
        <taxon>Pentapetalae</taxon>
        <taxon>Saxifragales</taxon>
        <taxon>Altingiaceae</taxon>
        <taxon>Liquidambar</taxon>
    </lineage>
</organism>
<protein>
    <recommendedName>
        <fullName evidence="3">DUF7032 domain-containing protein</fullName>
    </recommendedName>
</protein>
<evidence type="ECO:0000256" key="2">
    <source>
        <dbReference type="PROSITE-ProRule" id="PRU00259"/>
    </source>
</evidence>
<name>A0AAP0WWB1_LIQFO</name>
<dbReference type="AlphaFoldDB" id="A0AAP0WWB1"/>
<evidence type="ECO:0000259" key="3">
    <source>
        <dbReference type="Pfam" id="PF23005"/>
    </source>
</evidence>
<dbReference type="InterPro" id="IPR054296">
    <property type="entry name" value="DUF7032"/>
</dbReference>
<dbReference type="InterPro" id="IPR000225">
    <property type="entry name" value="Armadillo"/>
</dbReference>
<gene>
    <name evidence="4" type="ORF">L1049_028502</name>
</gene>
<evidence type="ECO:0000313" key="5">
    <source>
        <dbReference type="Proteomes" id="UP001415857"/>
    </source>
</evidence>